<reference evidence="3 4" key="1">
    <citation type="submission" date="2015-10" db="EMBL/GenBank/DDBJ databases">
        <title>Draft genome sequence of Streptomyces caeruleatus NRRL B-24802, type strain for the species Streptomyces caeruleatus.</title>
        <authorList>
            <person name="Ruckert C."/>
            <person name="Winkler A."/>
            <person name="Kalinowski J."/>
            <person name="Kampfer P."/>
            <person name="Glaeser S."/>
        </authorList>
    </citation>
    <scope>NUCLEOTIDE SEQUENCE [LARGE SCALE GENOMIC DNA]</scope>
    <source>
        <strain evidence="3 4">NRRL B-24802</strain>
    </source>
</reference>
<comment type="caution">
    <text evidence="3">The sequence shown here is derived from an EMBL/GenBank/DDBJ whole genome shotgun (WGS) entry which is preliminary data.</text>
</comment>
<feature type="signal peptide" evidence="2">
    <location>
        <begin position="1"/>
        <end position="19"/>
    </location>
</feature>
<organism evidence="3 4">
    <name type="scientific">Streptomyces caeruleatus</name>
    <dbReference type="NCBI Taxonomy" id="661399"/>
    <lineage>
        <taxon>Bacteria</taxon>
        <taxon>Bacillati</taxon>
        <taxon>Actinomycetota</taxon>
        <taxon>Actinomycetes</taxon>
        <taxon>Kitasatosporales</taxon>
        <taxon>Streptomycetaceae</taxon>
        <taxon>Streptomyces</taxon>
    </lineage>
</organism>
<evidence type="ECO:0008006" key="5">
    <source>
        <dbReference type="Google" id="ProtNLM"/>
    </source>
</evidence>
<sequence length="673" mass="70880">MSKRIGVLGVPLLLMAVAAAPTPAVSVPASSESTRSATTPGTPSWETVRLQKITLPPTVQNAAAPAYSKDGKHLLFFANIVADPAQNPDPDRGPLHLWIVGTDGKGARCLSCGTEEPLVGEAEQPGLIAPFPDGKRVFYGPYGDPRVLHCAPSVLDCRTATTYRIDPSGALPPGGVIPPGGAVATPSFDTGGASSPKLSPDGKYVAWSNFRSDSLLSMVIGKLGFAGDKYVVTDPRTLNPAGPASPTDPDPRPWSESTALFELKSFADGGRSVVYVQVGGGASGNPDLWKLDLRTGERTRLTAYPEWEEDMAISPDGRSMYVGINSQRRHYFDWAALMPFRGFFDSAWVGAVAITQVSSTELRSCAQFASSLLPASGDRGGKLVGQILAPYDGGDVRETSQLHGWPIWSPDSTSVALSTQSLTTLGSAPYLLVAHFDRAPSKPQPVVSSAPGSWAPTPQQYHGALGAKTTVTLKGLSSGTVTVNYSAPMTATQPTESTATYDDYSDDGKSFVNGTQVIKRGGTTVRLLNDLTLRGEHTGSLKGDITMDLKGRPFQISGSQTATFDGTTTTGPQPLDDRCTNIREMLPRPTALDVSTRRAGKAVVVQVTSAYDGAGADERGVDRRPVRGATVTVGGDTATTNRHGVAVLHPRVRPEVVDVDAGASFLPARVPVS</sequence>
<feature type="chain" id="PRO_5038675551" description="Peptidase S41" evidence="2">
    <location>
        <begin position="20"/>
        <end position="673"/>
    </location>
</feature>
<protein>
    <recommendedName>
        <fullName evidence="5">Peptidase S41</fullName>
    </recommendedName>
</protein>
<feature type="region of interest" description="Disordered" evidence="1">
    <location>
        <begin position="25"/>
        <end position="44"/>
    </location>
</feature>
<dbReference type="STRING" id="661399.AQJ67_04470"/>
<proteinExistence type="predicted"/>
<keyword evidence="2" id="KW-0732">Signal</keyword>
<feature type="compositionally biased region" description="Polar residues" evidence="1">
    <location>
        <begin position="34"/>
        <end position="44"/>
    </location>
</feature>
<evidence type="ECO:0000313" key="4">
    <source>
        <dbReference type="Proteomes" id="UP000053429"/>
    </source>
</evidence>
<dbReference type="EMBL" id="LMWY01000003">
    <property type="protein sequence ID" value="KUO06055.1"/>
    <property type="molecule type" value="Genomic_DNA"/>
</dbReference>
<accession>A0A101U897</accession>
<evidence type="ECO:0000256" key="2">
    <source>
        <dbReference type="SAM" id="SignalP"/>
    </source>
</evidence>
<dbReference type="InterPro" id="IPR011659">
    <property type="entry name" value="WD40"/>
</dbReference>
<evidence type="ECO:0000313" key="3">
    <source>
        <dbReference type="EMBL" id="KUO06055.1"/>
    </source>
</evidence>
<dbReference type="Gene3D" id="2.120.10.30">
    <property type="entry name" value="TolB, C-terminal domain"/>
    <property type="match status" value="1"/>
</dbReference>
<evidence type="ECO:0000256" key="1">
    <source>
        <dbReference type="SAM" id="MobiDB-lite"/>
    </source>
</evidence>
<dbReference type="InterPro" id="IPR011042">
    <property type="entry name" value="6-blade_b-propeller_TolB-like"/>
</dbReference>
<keyword evidence="4" id="KW-1185">Reference proteome</keyword>
<name>A0A101U897_9ACTN</name>
<gene>
    <name evidence="3" type="ORF">AQJ67_04470</name>
</gene>
<dbReference type="Proteomes" id="UP000053429">
    <property type="component" value="Unassembled WGS sequence"/>
</dbReference>
<dbReference type="Pfam" id="PF07676">
    <property type="entry name" value="PD40"/>
    <property type="match status" value="1"/>
</dbReference>
<dbReference type="SUPFAM" id="SSF82171">
    <property type="entry name" value="DPP6 N-terminal domain-like"/>
    <property type="match status" value="1"/>
</dbReference>
<dbReference type="AlphaFoldDB" id="A0A101U897"/>